<reference evidence="3 4" key="1">
    <citation type="submission" date="2018-09" db="EMBL/GenBank/DDBJ databases">
        <title>Genome sequencing of Lachnoanaerobaculum umeaense DSM 23576.</title>
        <authorList>
            <person name="Kook J.-K."/>
            <person name="Park S.-N."/>
            <person name="Lim Y.K."/>
        </authorList>
    </citation>
    <scope>NUCLEOTIDE SEQUENCE [LARGE SCALE GENOMIC DNA]</scope>
    <source>
        <strain evidence="4">DSM 23576 \ CCUG 58757</strain>
    </source>
</reference>
<gene>
    <name evidence="3" type="ORF">D4A81_05090</name>
</gene>
<dbReference type="PROSITE" id="PS51352">
    <property type="entry name" value="THIOREDOXIN_2"/>
    <property type="match status" value="1"/>
</dbReference>
<evidence type="ECO:0000256" key="2">
    <source>
        <dbReference type="ARBA" id="ARBA00023284"/>
    </source>
</evidence>
<proteinExistence type="inferred from homology"/>
<dbReference type="InterPro" id="IPR036249">
    <property type="entry name" value="Thioredoxin-like_sf"/>
</dbReference>
<dbReference type="PROSITE" id="PS51354">
    <property type="entry name" value="GLUTAREDOXIN_2"/>
    <property type="match status" value="1"/>
</dbReference>
<name>A0A385PZ15_9FIRM</name>
<dbReference type="RefSeq" id="WP_111525987.1">
    <property type="nucleotide sequence ID" value="NZ_CP032364.1"/>
</dbReference>
<organism evidence="3 4">
    <name type="scientific">Lachnoanaerobaculum umeaense</name>
    <dbReference type="NCBI Taxonomy" id="617123"/>
    <lineage>
        <taxon>Bacteria</taxon>
        <taxon>Bacillati</taxon>
        <taxon>Bacillota</taxon>
        <taxon>Clostridia</taxon>
        <taxon>Lachnospirales</taxon>
        <taxon>Lachnospiraceae</taxon>
        <taxon>Lachnoanaerobaculum</taxon>
    </lineage>
</organism>
<sequence>MNDLREDINDLIKKIPVLILQFGSDTCGPCHAIRYKLEQWMSEHKEVEARYVDIEKNMEISSQMGIFSVPTVLVYMDGQLVARESGYFSLDALLGDIERYLELRK</sequence>
<dbReference type="KEGG" id="lua:D4A81_05090"/>
<dbReference type="GO" id="GO:0005737">
    <property type="term" value="C:cytoplasm"/>
    <property type="evidence" value="ECO:0007669"/>
    <property type="project" value="TreeGrafter"/>
</dbReference>
<evidence type="ECO:0000256" key="1">
    <source>
        <dbReference type="ARBA" id="ARBA00008987"/>
    </source>
</evidence>
<dbReference type="SUPFAM" id="SSF52833">
    <property type="entry name" value="Thioredoxin-like"/>
    <property type="match status" value="1"/>
</dbReference>
<evidence type="ECO:0000313" key="4">
    <source>
        <dbReference type="Proteomes" id="UP000265562"/>
    </source>
</evidence>
<evidence type="ECO:0000313" key="3">
    <source>
        <dbReference type="EMBL" id="AYA99360.1"/>
    </source>
</evidence>
<dbReference type="Gene3D" id="3.40.30.10">
    <property type="entry name" value="Glutaredoxin"/>
    <property type="match status" value="1"/>
</dbReference>
<comment type="similarity">
    <text evidence="1">Belongs to the thioredoxin family.</text>
</comment>
<dbReference type="OrthoDB" id="411356at2"/>
<dbReference type="Pfam" id="PF00085">
    <property type="entry name" value="Thioredoxin"/>
    <property type="match status" value="1"/>
</dbReference>
<dbReference type="InterPro" id="IPR013766">
    <property type="entry name" value="Thioredoxin_domain"/>
</dbReference>
<keyword evidence="4" id="KW-1185">Reference proteome</keyword>
<dbReference type="AlphaFoldDB" id="A0A385PZ15"/>
<accession>A0A385PZ15</accession>
<dbReference type="CDD" id="cd02947">
    <property type="entry name" value="TRX_family"/>
    <property type="match status" value="1"/>
</dbReference>
<dbReference type="GO" id="GO:0015035">
    <property type="term" value="F:protein-disulfide reductase activity"/>
    <property type="evidence" value="ECO:0007669"/>
    <property type="project" value="TreeGrafter"/>
</dbReference>
<dbReference type="Proteomes" id="UP000265562">
    <property type="component" value="Chromosome"/>
</dbReference>
<dbReference type="EMBL" id="CP032364">
    <property type="protein sequence ID" value="AYA99360.1"/>
    <property type="molecule type" value="Genomic_DNA"/>
</dbReference>
<dbReference type="PANTHER" id="PTHR45663:SF11">
    <property type="entry name" value="GEO12009P1"/>
    <property type="match status" value="1"/>
</dbReference>
<keyword evidence="2" id="KW-0676">Redox-active center</keyword>
<protein>
    <submittedName>
        <fullName evidence="3">Thioredoxin</fullName>
    </submittedName>
</protein>
<dbReference type="PANTHER" id="PTHR45663">
    <property type="entry name" value="GEO12009P1"/>
    <property type="match status" value="1"/>
</dbReference>